<protein>
    <submittedName>
        <fullName evidence="1">Uncharacterized protein</fullName>
    </submittedName>
</protein>
<evidence type="ECO:0000313" key="1">
    <source>
        <dbReference type="EMBL" id="GAA2485133.1"/>
    </source>
</evidence>
<evidence type="ECO:0000313" key="2">
    <source>
        <dbReference type="Proteomes" id="UP001501777"/>
    </source>
</evidence>
<organism evidence="1 2">
    <name type="scientific">Streptomyces longisporus</name>
    <dbReference type="NCBI Taxonomy" id="1948"/>
    <lineage>
        <taxon>Bacteria</taxon>
        <taxon>Bacillati</taxon>
        <taxon>Actinomycetota</taxon>
        <taxon>Actinomycetes</taxon>
        <taxon>Kitasatosporales</taxon>
        <taxon>Streptomycetaceae</taxon>
        <taxon>Streptomyces</taxon>
    </lineage>
</organism>
<name>A0ABN3LJ80_STRLO</name>
<accession>A0ABN3LJ80</accession>
<dbReference type="EMBL" id="BAAASG010000006">
    <property type="protein sequence ID" value="GAA2485133.1"/>
    <property type="molecule type" value="Genomic_DNA"/>
</dbReference>
<comment type="caution">
    <text evidence="1">The sequence shown here is derived from an EMBL/GenBank/DDBJ whole genome shotgun (WGS) entry which is preliminary data.</text>
</comment>
<dbReference type="Proteomes" id="UP001501777">
    <property type="component" value="Unassembled WGS sequence"/>
</dbReference>
<gene>
    <name evidence="1" type="ORF">GCM10010276_23750</name>
</gene>
<keyword evidence="2" id="KW-1185">Reference proteome</keyword>
<proteinExistence type="predicted"/>
<dbReference type="RefSeq" id="WP_344400090.1">
    <property type="nucleotide sequence ID" value="NZ_BAAASG010000006.1"/>
</dbReference>
<reference evidence="1 2" key="1">
    <citation type="journal article" date="2019" name="Int. J. Syst. Evol. Microbiol.">
        <title>The Global Catalogue of Microorganisms (GCM) 10K type strain sequencing project: providing services to taxonomists for standard genome sequencing and annotation.</title>
        <authorList>
            <consortium name="The Broad Institute Genomics Platform"/>
            <consortium name="The Broad Institute Genome Sequencing Center for Infectious Disease"/>
            <person name="Wu L."/>
            <person name="Ma J."/>
        </authorList>
    </citation>
    <scope>NUCLEOTIDE SEQUENCE [LARGE SCALE GENOMIC DNA]</scope>
    <source>
        <strain evidence="1 2">JCM 4395</strain>
    </source>
</reference>
<sequence>MAPGAGTTSPRAHAATETDWIGPLRLGSWIDHISCAPNELTAEERAALDIIRMAWDTPEAR</sequence>